<dbReference type="GO" id="GO:0016020">
    <property type="term" value="C:membrane"/>
    <property type="evidence" value="ECO:0007669"/>
    <property type="project" value="UniProtKB-SubCell"/>
</dbReference>
<keyword evidence="10 11" id="KW-0472">Membrane</keyword>
<dbReference type="GO" id="GO:0006508">
    <property type="term" value="P:proteolysis"/>
    <property type="evidence" value="ECO:0007669"/>
    <property type="project" value="UniProtKB-KW"/>
</dbReference>
<dbReference type="EMBL" id="QCYG01000007">
    <property type="protein sequence ID" value="PVA06072.1"/>
    <property type="molecule type" value="Genomic_DNA"/>
</dbReference>
<keyword evidence="11" id="KW-0479">Metal-binding</keyword>
<comment type="caution">
    <text evidence="13">The sequence shown here is derived from an EMBL/GenBank/DDBJ whole genome shotgun (WGS) entry which is preliminary data.</text>
</comment>
<feature type="transmembrane region" description="Helical" evidence="11">
    <location>
        <begin position="401"/>
        <end position="423"/>
    </location>
</feature>
<accession>A0A2T7FV89</accession>
<protein>
    <recommendedName>
        <fullName evidence="11">Zinc metalloprotease</fullName>
        <ecNumber evidence="11">3.4.24.-</ecNumber>
    </recommendedName>
</protein>
<evidence type="ECO:0000256" key="1">
    <source>
        <dbReference type="ARBA" id="ARBA00001947"/>
    </source>
</evidence>
<dbReference type="PROSITE" id="PS50106">
    <property type="entry name" value="PDZ"/>
    <property type="match status" value="1"/>
</dbReference>
<dbReference type="NCBIfam" id="TIGR00054">
    <property type="entry name" value="RIP metalloprotease RseP"/>
    <property type="match status" value="1"/>
</dbReference>
<evidence type="ECO:0000256" key="7">
    <source>
        <dbReference type="ARBA" id="ARBA00022833"/>
    </source>
</evidence>
<dbReference type="InterPro" id="IPR001478">
    <property type="entry name" value="PDZ"/>
</dbReference>
<dbReference type="SMART" id="SM00228">
    <property type="entry name" value="PDZ"/>
    <property type="match status" value="1"/>
</dbReference>
<dbReference type="Pfam" id="PF17820">
    <property type="entry name" value="PDZ_6"/>
    <property type="match status" value="1"/>
</dbReference>
<organism evidence="13 14">
    <name type="scientific">Thalassorhabdomicrobium marinisediminis</name>
    <dbReference type="NCBI Taxonomy" id="2170577"/>
    <lineage>
        <taxon>Bacteria</taxon>
        <taxon>Pseudomonadati</taxon>
        <taxon>Pseudomonadota</taxon>
        <taxon>Alphaproteobacteria</taxon>
        <taxon>Rhodobacterales</taxon>
        <taxon>Paracoccaceae</taxon>
        <taxon>Thalassorhabdomicrobium</taxon>
    </lineage>
</organism>
<dbReference type="InterPro" id="IPR008915">
    <property type="entry name" value="Peptidase_M50"/>
</dbReference>
<comment type="similarity">
    <text evidence="3 11">Belongs to the peptidase M50B family.</text>
</comment>
<comment type="subcellular location">
    <subcellularLocation>
        <location evidence="2">Membrane</location>
        <topology evidence="2">Multi-pass membrane protein</topology>
    </subcellularLocation>
</comment>
<evidence type="ECO:0000313" key="14">
    <source>
        <dbReference type="Proteomes" id="UP000244817"/>
    </source>
</evidence>
<feature type="transmembrane region" description="Helical" evidence="11">
    <location>
        <begin position="138"/>
        <end position="166"/>
    </location>
</feature>
<keyword evidence="4 13" id="KW-0645">Protease</keyword>
<evidence type="ECO:0000259" key="12">
    <source>
        <dbReference type="PROSITE" id="PS50106"/>
    </source>
</evidence>
<dbReference type="PANTHER" id="PTHR42837:SF2">
    <property type="entry name" value="MEMBRANE METALLOPROTEASE ARASP2, CHLOROPLASTIC-RELATED"/>
    <property type="match status" value="1"/>
</dbReference>
<evidence type="ECO:0000256" key="5">
    <source>
        <dbReference type="ARBA" id="ARBA00022692"/>
    </source>
</evidence>
<keyword evidence="8 11" id="KW-1133">Transmembrane helix</keyword>
<dbReference type="OrthoDB" id="9782003at2"/>
<evidence type="ECO:0000256" key="9">
    <source>
        <dbReference type="ARBA" id="ARBA00023049"/>
    </source>
</evidence>
<keyword evidence="7 11" id="KW-0862">Zinc</keyword>
<name>A0A2T7FV89_9RHOB</name>
<dbReference type="PANTHER" id="PTHR42837">
    <property type="entry name" value="REGULATOR OF SIGMA-E PROTEASE RSEP"/>
    <property type="match status" value="1"/>
</dbReference>
<evidence type="ECO:0000256" key="8">
    <source>
        <dbReference type="ARBA" id="ARBA00022989"/>
    </source>
</evidence>
<comment type="cofactor">
    <cofactor evidence="1 11">
        <name>Zn(2+)</name>
        <dbReference type="ChEBI" id="CHEBI:29105"/>
    </cofactor>
</comment>
<evidence type="ECO:0000256" key="10">
    <source>
        <dbReference type="ARBA" id="ARBA00023136"/>
    </source>
</evidence>
<evidence type="ECO:0000256" key="11">
    <source>
        <dbReference type="RuleBase" id="RU362031"/>
    </source>
</evidence>
<dbReference type="GO" id="GO:0046872">
    <property type="term" value="F:metal ion binding"/>
    <property type="evidence" value="ECO:0007669"/>
    <property type="project" value="UniProtKB-KW"/>
</dbReference>
<evidence type="ECO:0000256" key="3">
    <source>
        <dbReference type="ARBA" id="ARBA00007931"/>
    </source>
</evidence>
<evidence type="ECO:0000256" key="2">
    <source>
        <dbReference type="ARBA" id="ARBA00004141"/>
    </source>
</evidence>
<evidence type="ECO:0000256" key="6">
    <source>
        <dbReference type="ARBA" id="ARBA00022801"/>
    </source>
</evidence>
<reference evidence="13 14" key="1">
    <citation type="submission" date="2018-04" db="EMBL/GenBank/DDBJ databases">
        <title>Pelagivirga bohaiensis gen. nov., sp. nov., a bacterium isolated from the Bohai Sea.</title>
        <authorList>
            <person name="Ji X."/>
        </authorList>
    </citation>
    <scope>NUCLEOTIDE SEQUENCE [LARGE SCALE GENOMIC DNA]</scope>
    <source>
        <strain evidence="13 14">BH-SD16</strain>
    </source>
</reference>
<feature type="transmembrane region" description="Helical" evidence="11">
    <location>
        <begin position="14"/>
        <end position="31"/>
    </location>
</feature>
<dbReference type="GO" id="GO:0004222">
    <property type="term" value="F:metalloendopeptidase activity"/>
    <property type="evidence" value="ECO:0007669"/>
    <property type="project" value="InterPro"/>
</dbReference>
<dbReference type="CDD" id="cd06163">
    <property type="entry name" value="S2P-M50_PDZ_RseP-like"/>
    <property type="match status" value="1"/>
</dbReference>
<dbReference type="InterPro" id="IPR036034">
    <property type="entry name" value="PDZ_sf"/>
</dbReference>
<dbReference type="EC" id="3.4.24.-" evidence="11"/>
<dbReference type="InterPro" id="IPR041489">
    <property type="entry name" value="PDZ_6"/>
</dbReference>
<dbReference type="SUPFAM" id="SSF50156">
    <property type="entry name" value="PDZ domain-like"/>
    <property type="match status" value="2"/>
</dbReference>
<dbReference type="Pfam" id="PF02163">
    <property type="entry name" value="Peptidase_M50"/>
    <property type="match status" value="1"/>
</dbReference>
<gene>
    <name evidence="13" type="primary">rseP</name>
    <name evidence="13" type="ORF">DC363_12200</name>
</gene>
<keyword evidence="9 11" id="KW-0482">Metalloprotease</keyword>
<feature type="domain" description="PDZ" evidence="12">
    <location>
        <begin position="245"/>
        <end position="274"/>
    </location>
</feature>
<sequence length="473" mass="49943">MDILTNLLASFGNLGWTLVSFVVALSIIVFIHEYGHYIVGRWSGIHAEVFSIGFGKVLWSRTDKRGTVWQIAALPFGGYVKFLGDANAASVGGDAATGDGAEPTRFSEYLAETAERAPHAQAYVSALDSRNTMLGAPLWARAATVAAGPIFNFILSFFVFAGLMLFQGQPITPLTVSTVPSFPPAITQELLPGDQVLAVEGRALDYPEGFSAAVADLPSQPSLAYDIRRDGERMTVRGPQPQPALVQSVTPRSAADDAGLKIGDVIVSMNGTPVYQFGDMVDVVTVTGAAPIALEVWRNGELFTSTLTPRLAAIPQPDGSLKDEPKLGIGNGGLFFAPATRTVGLWDSVTLAAQQVWFIIVQSLNGLKQMIIGNINTCNLSGPVGIAETAGSMASQGAMSFITLIAVLSTAVGLLNLFPIPVLDGGHLVFHAYEAVTGKMPSEGALRIFMAIGLALIGTLMLFAIGNDLLFCP</sequence>
<evidence type="ECO:0000313" key="13">
    <source>
        <dbReference type="EMBL" id="PVA06072.1"/>
    </source>
</evidence>
<dbReference type="RefSeq" id="WP_108641440.1">
    <property type="nucleotide sequence ID" value="NZ_QCYG01000007.1"/>
</dbReference>
<dbReference type="Gene3D" id="2.30.42.10">
    <property type="match status" value="2"/>
</dbReference>
<keyword evidence="6 11" id="KW-0378">Hydrolase</keyword>
<keyword evidence="5 11" id="KW-0812">Transmembrane</keyword>
<dbReference type="InterPro" id="IPR004387">
    <property type="entry name" value="Pept_M50_Zn"/>
</dbReference>
<dbReference type="CDD" id="cd23081">
    <property type="entry name" value="cpPDZ_EcRseP-like"/>
    <property type="match status" value="1"/>
</dbReference>
<dbReference type="Proteomes" id="UP000244817">
    <property type="component" value="Unassembled WGS sequence"/>
</dbReference>
<keyword evidence="14" id="KW-1185">Reference proteome</keyword>
<evidence type="ECO:0000256" key="4">
    <source>
        <dbReference type="ARBA" id="ARBA00022670"/>
    </source>
</evidence>
<dbReference type="AlphaFoldDB" id="A0A2T7FV89"/>
<proteinExistence type="inferred from homology"/>
<feature type="transmembrane region" description="Helical" evidence="11">
    <location>
        <begin position="444"/>
        <end position="465"/>
    </location>
</feature>